<evidence type="ECO:0000313" key="1">
    <source>
        <dbReference type="EMBL" id="CAG8819465.1"/>
    </source>
</evidence>
<evidence type="ECO:0000313" key="2">
    <source>
        <dbReference type="Proteomes" id="UP000789901"/>
    </source>
</evidence>
<dbReference type="Proteomes" id="UP000789901">
    <property type="component" value="Unassembled WGS sequence"/>
</dbReference>
<keyword evidence="2" id="KW-1185">Reference proteome</keyword>
<name>A0ABN7W7M8_GIGMA</name>
<reference evidence="1 2" key="1">
    <citation type="submission" date="2021-06" db="EMBL/GenBank/DDBJ databases">
        <authorList>
            <person name="Kallberg Y."/>
            <person name="Tangrot J."/>
            <person name="Rosling A."/>
        </authorList>
    </citation>
    <scope>NUCLEOTIDE SEQUENCE [LARGE SCALE GENOMIC DNA]</scope>
    <source>
        <strain evidence="1 2">120-4 pot B 10/14</strain>
    </source>
</reference>
<protein>
    <submittedName>
        <fullName evidence="1">26736_t:CDS:1</fullName>
    </submittedName>
</protein>
<feature type="non-terminal residue" evidence="1">
    <location>
        <position position="1"/>
    </location>
</feature>
<dbReference type="EMBL" id="CAJVQB010033227">
    <property type="protein sequence ID" value="CAG8819465.1"/>
    <property type="molecule type" value="Genomic_DNA"/>
</dbReference>
<accession>A0ABN7W7M8</accession>
<comment type="caution">
    <text evidence="1">The sequence shown here is derived from an EMBL/GenBank/DDBJ whole genome shotgun (WGS) entry which is preliminary data.</text>
</comment>
<proteinExistence type="predicted"/>
<sequence length="44" mass="5025">SVLEGLQFIPFTSPGSSTILQNQEDKIQANRDFLKELKCLFLRV</sequence>
<organism evidence="1 2">
    <name type="scientific">Gigaspora margarita</name>
    <dbReference type="NCBI Taxonomy" id="4874"/>
    <lineage>
        <taxon>Eukaryota</taxon>
        <taxon>Fungi</taxon>
        <taxon>Fungi incertae sedis</taxon>
        <taxon>Mucoromycota</taxon>
        <taxon>Glomeromycotina</taxon>
        <taxon>Glomeromycetes</taxon>
        <taxon>Diversisporales</taxon>
        <taxon>Gigasporaceae</taxon>
        <taxon>Gigaspora</taxon>
    </lineage>
</organism>
<gene>
    <name evidence="1" type="ORF">GMARGA_LOCUS27315</name>
</gene>